<evidence type="ECO:0000313" key="1">
    <source>
        <dbReference type="Proteomes" id="UP000790787"/>
    </source>
</evidence>
<proteinExistence type="predicted"/>
<accession>A0AC58RVL1</accession>
<gene>
    <name evidence="2" type="primary">LOC142163387</name>
</gene>
<dbReference type="Proteomes" id="UP000790787">
    <property type="component" value="Chromosome 8"/>
</dbReference>
<sequence>MWEDNIFLNWGIDSLLSWNDRGLNAPNKQKEVKLLCNVEKRPNYYVIKPVHISPQIVTCEVLELWKDLVRHIRGCTKPWLVLGDFNLVLHSTNRIGGNAVTWAEMMDFQQCMQESGLMEMPTQGNRYTWNDKNDEQRIFSNIDWNFMNGEWLDKIPTCNTRFLAKGISDHIPT</sequence>
<reference evidence="2" key="2">
    <citation type="submission" date="2025-08" db="UniProtKB">
        <authorList>
            <consortium name="RefSeq"/>
        </authorList>
    </citation>
    <scope>IDENTIFICATION</scope>
    <source>
        <tissue evidence="2">Leaf</tissue>
    </source>
</reference>
<organism evidence="1 2">
    <name type="scientific">Nicotiana tabacum</name>
    <name type="common">Common tobacco</name>
    <dbReference type="NCBI Taxonomy" id="4097"/>
    <lineage>
        <taxon>Eukaryota</taxon>
        <taxon>Viridiplantae</taxon>
        <taxon>Streptophyta</taxon>
        <taxon>Embryophyta</taxon>
        <taxon>Tracheophyta</taxon>
        <taxon>Spermatophyta</taxon>
        <taxon>Magnoliopsida</taxon>
        <taxon>eudicotyledons</taxon>
        <taxon>Gunneridae</taxon>
        <taxon>Pentapetalae</taxon>
        <taxon>asterids</taxon>
        <taxon>lamiids</taxon>
        <taxon>Solanales</taxon>
        <taxon>Solanaceae</taxon>
        <taxon>Nicotianoideae</taxon>
        <taxon>Nicotianeae</taxon>
        <taxon>Nicotiana</taxon>
    </lineage>
</organism>
<reference evidence="1" key="1">
    <citation type="journal article" date="2014" name="Nat. Commun.">
        <title>The tobacco genome sequence and its comparison with those of tomato and potato.</title>
        <authorList>
            <person name="Sierro N."/>
            <person name="Battey J.N."/>
            <person name="Ouadi S."/>
            <person name="Bakaher N."/>
            <person name="Bovet L."/>
            <person name="Willig A."/>
            <person name="Goepfert S."/>
            <person name="Peitsch M.C."/>
            <person name="Ivanov N.V."/>
        </authorList>
    </citation>
    <scope>NUCLEOTIDE SEQUENCE [LARGE SCALE GENOMIC DNA]</scope>
</reference>
<name>A0AC58RVL1_TOBAC</name>
<keyword evidence="1" id="KW-1185">Reference proteome</keyword>
<evidence type="ECO:0000313" key="2">
    <source>
        <dbReference type="RefSeq" id="XP_075076769.1"/>
    </source>
</evidence>
<protein>
    <submittedName>
        <fullName evidence="2">Uncharacterized protein LOC142163387</fullName>
    </submittedName>
</protein>
<dbReference type="RefSeq" id="XP_075076769.1">
    <property type="nucleotide sequence ID" value="XM_075220668.1"/>
</dbReference>